<dbReference type="EMBL" id="UETC01000002">
    <property type="protein sequence ID" value="SSA41647.1"/>
    <property type="molecule type" value="Genomic_DNA"/>
</dbReference>
<reference evidence="5" key="1">
    <citation type="submission" date="2016-10" db="EMBL/GenBank/DDBJ databases">
        <authorList>
            <person name="Varghese N."/>
            <person name="Submissions S."/>
        </authorList>
    </citation>
    <scope>NUCLEOTIDE SEQUENCE [LARGE SCALE GENOMIC DNA]</scope>
    <source>
        <strain evidence="5">DSM 25227</strain>
    </source>
</reference>
<keyword evidence="1" id="KW-0812">Transmembrane</keyword>
<dbReference type="EMBL" id="QGDJ01000002">
    <property type="protein sequence ID" value="PWJ21237.1"/>
    <property type="molecule type" value="Genomic_DNA"/>
</dbReference>
<reference evidence="2 4" key="3">
    <citation type="submission" date="2018-03" db="EMBL/GenBank/DDBJ databases">
        <title>Genomic Encyclopedia of Archaeal and Bacterial Type Strains, Phase II (KMG-II): from individual species to whole genera.</title>
        <authorList>
            <person name="Goeker M."/>
        </authorList>
    </citation>
    <scope>NUCLEOTIDE SEQUENCE [LARGE SCALE GENOMIC DNA]</scope>
    <source>
        <strain evidence="2 4">DSM 25227</strain>
    </source>
</reference>
<name>A0A2Y9AH01_9RHOB</name>
<evidence type="ECO:0000313" key="2">
    <source>
        <dbReference type="EMBL" id="PWJ21237.1"/>
    </source>
</evidence>
<keyword evidence="1" id="KW-0472">Membrane</keyword>
<keyword evidence="4" id="KW-1185">Reference proteome</keyword>
<protein>
    <submittedName>
        <fullName evidence="3">Uncharacterized protein</fullName>
    </submittedName>
</protein>
<dbReference type="AlphaFoldDB" id="A0A2Y9AH01"/>
<evidence type="ECO:0000256" key="1">
    <source>
        <dbReference type="SAM" id="Phobius"/>
    </source>
</evidence>
<dbReference type="Proteomes" id="UP000251571">
    <property type="component" value="Unassembled WGS sequence"/>
</dbReference>
<evidence type="ECO:0000313" key="5">
    <source>
        <dbReference type="Proteomes" id="UP000251571"/>
    </source>
</evidence>
<gene>
    <name evidence="2" type="ORF">BCF38_102487</name>
    <name evidence="3" type="ORF">SAMN05421539_102487</name>
</gene>
<proteinExistence type="predicted"/>
<dbReference type="Proteomes" id="UP000245839">
    <property type="component" value="Unassembled WGS sequence"/>
</dbReference>
<keyword evidence="1" id="KW-1133">Transmembrane helix</keyword>
<feature type="transmembrane region" description="Helical" evidence="1">
    <location>
        <begin position="45"/>
        <end position="63"/>
    </location>
</feature>
<evidence type="ECO:0000313" key="3">
    <source>
        <dbReference type="EMBL" id="SSA41647.1"/>
    </source>
</evidence>
<evidence type="ECO:0000313" key="4">
    <source>
        <dbReference type="Proteomes" id="UP000245839"/>
    </source>
</evidence>
<organism evidence="3 5">
    <name type="scientific">Jannaschia seohaensis</name>
    <dbReference type="NCBI Taxonomy" id="475081"/>
    <lineage>
        <taxon>Bacteria</taxon>
        <taxon>Pseudomonadati</taxon>
        <taxon>Pseudomonadota</taxon>
        <taxon>Alphaproteobacteria</taxon>
        <taxon>Rhodobacterales</taxon>
        <taxon>Roseobacteraceae</taxon>
        <taxon>Jannaschia</taxon>
    </lineage>
</organism>
<reference evidence="3" key="2">
    <citation type="submission" date="2016-10" db="EMBL/GenBank/DDBJ databases">
        <authorList>
            <person name="Cai Z."/>
        </authorList>
    </citation>
    <scope>NUCLEOTIDE SEQUENCE [LARGE SCALE GENOMIC DNA]</scope>
    <source>
        <strain evidence="3">DSM 25227</strain>
    </source>
</reference>
<dbReference type="RefSeq" id="WP_109563565.1">
    <property type="nucleotide sequence ID" value="NZ_QGDJ01000002.1"/>
</dbReference>
<sequence>MADDREIDRWLAEMAEDEAPLSPGLRAAILDGLPAPQRWVWWRPALVWTGPMAAALCGIWLGLAQPALVLQAVPGLGEPVAVGGADPLDEWEGWL</sequence>
<accession>A0A2Y9AH01</accession>